<dbReference type="InterPro" id="IPR036412">
    <property type="entry name" value="HAD-like_sf"/>
</dbReference>
<dbReference type="InterPro" id="IPR006439">
    <property type="entry name" value="HAD-SF_hydro_IA"/>
</dbReference>
<dbReference type="SFLD" id="SFLDG01129">
    <property type="entry name" value="C1.5:_HAD__Beta-PGM__Phosphata"/>
    <property type="match status" value="1"/>
</dbReference>
<dbReference type="Pfam" id="PF13419">
    <property type="entry name" value="HAD_2"/>
    <property type="match status" value="1"/>
</dbReference>
<dbReference type="InterPro" id="IPR023214">
    <property type="entry name" value="HAD_sf"/>
</dbReference>
<protein>
    <submittedName>
        <fullName evidence="1">Uncharacterized protein</fullName>
    </submittedName>
</protein>
<accession>A0ABD2LVL5</accession>
<dbReference type="Gene3D" id="3.40.50.1000">
    <property type="entry name" value="HAD superfamily/HAD-like"/>
    <property type="match status" value="1"/>
</dbReference>
<keyword evidence="2" id="KW-1185">Reference proteome</keyword>
<dbReference type="PANTHER" id="PTHR18901">
    <property type="entry name" value="2-DEOXYGLUCOSE-6-PHOSPHATE PHOSPHATASE 2"/>
    <property type="match status" value="1"/>
</dbReference>
<dbReference type="InterPro" id="IPR041492">
    <property type="entry name" value="HAD_2"/>
</dbReference>
<dbReference type="Gene3D" id="1.10.150.240">
    <property type="entry name" value="Putative phosphatase, domain 2"/>
    <property type="match status" value="1"/>
</dbReference>
<evidence type="ECO:0000313" key="1">
    <source>
        <dbReference type="EMBL" id="KAL3119239.1"/>
    </source>
</evidence>
<reference evidence="1 2" key="1">
    <citation type="submission" date="2024-10" db="EMBL/GenBank/DDBJ databases">
        <authorList>
            <person name="Kim D."/>
        </authorList>
    </citation>
    <scope>NUCLEOTIDE SEQUENCE [LARGE SCALE GENOMIC DNA]</scope>
    <source>
        <strain evidence="1">BH-2024</strain>
    </source>
</reference>
<dbReference type="SUPFAM" id="SSF56784">
    <property type="entry name" value="HAD-like"/>
    <property type="match status" value="1"/>
</dbReference>
<dbReference type="PANTHER" id="PTHR18901:SF38">
    <property type="entry name" value="PSEUDOURIDINE-5'-PHOSPHATASE"/>
    <property type="match status" value="1"/>
</dbReference>
<sequence>MASNITHVVFDLDGVLIDTERHYTTANERTLEKFGAKFTREMKLKMMGRKKTEAVTVLLKEAGISDRVMMDQYIAEYDKHVFQIMRALTEVQLELPGATKLIDHLYAHNIPMAICTGSDNEEFASKMVKFDEWLKKIPLRVLCGSDPEVRIGKPNPDAYEVTIGRFAAKPTSPKNVLVFEDSINGVESALGAGCTVVMVPQREFLPNDWPEKELRSRPNFAALLDSLDKFCPKQFGLPDYREGTEKRG</sequence>
<name>A0ABD2LVL5_9BILA</name>
<dbReference type="AlphaFoldDB" id="A0ABD2LVL5"/>
<gene>
    <name evidence="1" type="ORF">niasHT_000183</name>
</gene>
<dbReference type="EMBL" id="JBICBT010000253">
    <property type="protein sequence ID" value="KAL3119239.1"/>
    <property type="molecule type" value="Genomic_DNA"/>
</dbReference>
<comment type="caution">
    <text evidence="1">The sequence shown here is derived from an EMBL/GenBank/DDBJ whole genome shotgun (WGS) entry which is preliminary data.</text>
</comment>
<proteinExistence type="predicted"/>
<dbReference type="NCBIfam" id="TIGR01509">
    <property type="entry name" value="HAD-SF-IA-v3"/>
    <property type="match status" value="1"/>
</dbReference>
<dbReference type="InterPro" id="IPR023198">
    <property type="entry name" value="PGP-like_dom2"/>
</dbReference>
<dbReference type="Proteomes" id="UP001620626">
    <property type="component" value="Unassembled WGS sequence"/>
</dbReference>
<dbReference type="SFLD" id="SFLDS00003">
    <property type="entry name" value="Haloacid_Dehalogenase"/>
    <property type="match status" value="1"/>
</dbReference>
<organism evidence="1 2">
    <name type="scientific">Heterodera trifolii</name>
    <dbReference type="NCBI Taxonomy" id="157864"/>
    <lineage>
        <taxon>Eukaryota</taxon>
        <taxon>Metazoa</taxon>
        <taxon>Ecdysozoa</taxon>
        <taxon>Nematoda</taxon>
        <taxon>Chromadorea</taxon>
        <taxon>Rhabditida</taxon>
        <taxon>Tylenchina</taxon>
        <taxon>Tylenchomorpha</taxon>
        <taxon>Tylenchoidea</taxon>
        <taxon>Heteroderidae</taxon>
        <taxon>Heteroderinae</taxon>
        <taxon>Heterodera</taxon>
    </lineage>
</organism>
<evidence type="ECO:0000313" key="2">
    <source>
        <dbReference type="Proteomes" id="UP001620626"/>
    </source>
</evidence>